<name>A0A193SW85_9PSED</name>
<reference evidence="2" key="1">
    <citation type="submission" date="2017-11" db="EMBL/GenBank/DDBJ databases">
        <authorList>
            <person name="Blom J."/>
        </authorList>
    </citation>
    <scope>NUCLEOTIDE SEQUENCE [LARGE SCALE GENOMIC DNA]</scope>
</reference>
<keyword evidence="2" id="KW-1185">Reference proteome</keyword>
<evidence type="ECO:0000313" key="2">
    <source>
        <dbReference type="Proteomes" id="UP000239025"/>
    </source>
</evidence>
<organism evidence="1 2">
    <name type="scientific">Pseudomonas cerasi</name>
    <dbReference type="NCBI Taxonomy" id="1583341"/>
    <lineage>
        <taxon>Bacteria</taxon>
        <taxon>Pseudomonadati</taxon>
        <taxon>Pseudomonadota</taxon>
        <taxon>Gammaproteobacteria</taxon>
        <taxon>Pseudomonadales</taxon>
        <taxon>Pseudomonadaceae</taxon>
        <taxon>Pseudomonas</taxon>
    </lineage>
</organism>
<gene>
    <name evidence="1" type="ORF">PL963_05148</name>
</gene>
<proteinExistence type="predicted"/>
<sequence>MNFHRLHRPLREQARSHRSAYSASNACSLTGATQTARQSARPFLRLIQVCRGERALVGASRATLRVLAKVMVQTMSFRRLHWPLREQARSHRSAYSASNACSLTGATRTARQSARPVLRLIQVCRVKRVFVGASRATLRLLAKAIVQAMSFCGLHRPLREQARSHRSAYSASTARSLTHRCNTNCPTKRTACSLLSCSLMPVCRVRRARPRRW</sequence>
<evidence type="ECO:0000313" key="1">
    <source>
        <dbReference type="EMBL" id="SOS24238.1"/>
    </source>
</evidence>
<protein>
    <submittedName>
        <fullName evidence="1">Uncharacterized protein</fullName>
    </submittedName>
</protein>
<accession>A0A193SW85</accession>
<dbReference type="EMBL" id="LT963395">
    <property type="protein sequence ID" value="SOS24238.1"/>
    <property type="molecule type" value="Genomic_DNA"/>
</dbReference>
<dbReference type="AlphaFoldDB" id="A0A193SW85"/>
<dbReference type="Proteomes" id="UP000239025">
    <property type="component" value="Chromosome 1"/>
</dbReference>